<dbReference type="InterPro" id="IPR002088">
    <property type="entry name" value="Prenyl_trans_a"/>
</dbReference>
<proteinExistence type="inferred from homology"/>
<comment type="similarity">
    <text evidence="1">Belongs to the protein prenyltransferase subunit alpha family.</text>
</comment>
<dbReference type="GO" id="GO:0005965">
    <property type="term" value="C:protein farnesyltransferase complex"/>
    <property type="evidence" value="ECO:0007669"/>
    <property type="project" value="TreeGrafter"/>
</dbReference>
<dbReference type="Pfam" id="PF01239">
    <property type="entry name" value="PPTA"/>
    <property type="match status" value="3"/>
</dbReference>
<dbReference type="GO" id="GO:0005953">
    <property type="term" value="C:CAAX-protein geranylgeranyltransferase complex"/>
    <property type="evidence" value="ECO:0007669"/>
    <property type="project" value="TreeGrafter"/>
</dbReference>
<evidence type="ECO:0000256" key="3">
    <source>
        <dbReference type="ARBA" id="ARBA00022679"/>
    </source>
</evidence>
<protein>
    <submittedName>
        <fullName evidence="5">Uncharacterized protein</fullName>
    </submittedName>
</protein>
<evidence type="ECO:0000313" key="5">
    <source>
        <dbReference type="EMBL" id="KAJ8760547.1"/>
    </source>
</evidence>
<evidence type="ECO:0000256" key="1">
    <source>
        <dbReference type="ARBA" id="ARBA00006734"/>
    </source>
</evidence>
<dbReference type="PROSITE" id="PS51147">
    <property type="entry name" value="PFTA"/>
    <property type="match status" value="1"/>
</dbReference>
<sequence>MSGEDTFSGSDLLNQFELILESDPLIDEVGFIHPSQFELLNSEAGSSFSETHIGDSKEENPKFWIRDHKLGISTHLLFQLYMAAKDAFTGALAQYRTLEGRYNASSSSLDTLESEVMKHSKSILLLSCDFGTAWNSRKLIVSKKQQLSVFIDELSLSALVLSYSPKSEQAWCHRRWVIKMVAEKCSTLEEIIGKESKLVQKIAERSKMNYRAWNHRCWLVTYMTREQVLDELKKSRDWARLHVTDNSCFHFRTRLLLRILEEFCHKQEDENVKNTLQTYQIWQEELDWVAVLIKLYAGREALWLHRRFLSFCWIRHFTTDVGDLPDCSQHKSNINTNIYMFLDNELALVTSCSTMPDNEFEDFQAQALHAATYILWLTKQIPKFRDIRIREKLSATNMKSLLVVTCPERSSLWESLALD</sequence>
<keyword evidence="4" id="KW-0677">Repeat</keyword>
<dbReference type="Gene3D" id="1.25.40.120">
    <property type="entry name" value="Protein prenylyltransferase"/>
    <property type="match status" value="1"/>
</dbReference>
<reference evidence="5 6" key="1">
    <citation type="submission" date="2021-09" db="EMBL/GenBank/DDBJ databases">
        <title>Genomic insights and catalytic innovation underlie evolution of tropane alkaloids biosynthesis.</title>
        <authorList>
            <person name="Wang Y.-J."/>
            <person name="Tian T."/>
            <person name="Huang J.-P."/>
            <person name="Huang S.-X."/>
        </authorList>
    </citation>
    <scope>NUCLEOTIDE SEQUENCE [LARGE SCALE GENOMIC DNA]</scope>
    <source>
        <strain evidence="5">KIB-2018</strain>
        <tissue evidence="5">Leaf</tissue>
    </source>
</reference>
<evidence type="ECO:0000256" key="4">
    <source>
        <dbReference type="ARBA" id="ARBA00022737"/>
    </source>
</evidence>
<organism evidence="5 6">
    <name type="scientific">Erythroxylum novogranatense</name>
    <dbReference type="NCBI Taxonomy" id="1862640"/>
    <lineage>
        <taxon>Eukaryota</taxon>
        <taxon>Viridiplantae</taxon>
        <taxon>Streptophyta</taxon>
        <taxon>Embryophyta</taxon>
        <taxon>Tracheophyta</taxon>
        <taxon>Spermatophyta</taxon>
        <taxon>Magnoliopsida</taxon>
        <taxon>eudicotyledons</taxon>
        <taxon>Gunneridae</taxon>
        <taxon>Pentapetalae</taxon>
        <taxon>rosids</taxon>
        <taxon>fabids</taxon>
        <taxon>Malpighiales</taxon>
        <taxon>Erythroxylaceae</taxon>
        <taxon>Erythroxylum</taxon>
    </lineage>
</organism>
<dbReference type="EMBL" id="JAIWQS010000007">
    <property type="protein sequence ID" value="KAJ8760547.1"/>
    <property type="molecule type" value="Genomic_DNA"/>
</dbReference>
<dbReference type="PANTHER" id="PTHR11129:SF10">
    <property type="entry name" value="PROTEIN PRENYLYLTRANSFERASE SUPERFAMILY PROTEIN"/>
    <property type="match status" value="1"/>
</dbReference>
<evidence type="ECO:0000313" key="6">
    <source>
        <dbReference type="Proteomes" id="UP001159364"/>
    </source>
</evidence>
<dbReference type="Proteomes" id="UP001159364">
    <property type="component" value="Linkage Group LG07"/>
</dbReference>
<dbReference type="PANTHER" id="PTHR11129">
    <property type="entry name" value="PROTEIN FARNESYLTRANSFERASE ALPHA SUBUNIT/RAB GERANYLGERANYL TRANSFERASE ALPHA SUBUNIT"/>
    <property type="match status" value="1"/>
</dbReference>
<dbReference type="GO" id="GO:0004660">
    <property type="term" value="F:protein farnesyltransferase activity"/>
    <property type="evidence" value="ECO:0007669"/>
    <property type="project" value="TreeGrafter"/>
</dbReference>
<keyword evidence="2" id="KW-0637">Prenyltransferase</keyword>
<evidence type="ECO:0000256" key="2">
    <source>
        <dbReference type="ARBA" id="ARBA00022602"/>
    </source>
</evidence>
<comment type="caution">
    <text evidence="5">The sequence shown here is derived from an EMBL/GenBank/DDBJ whole genome shotgun (WGS) entry which is preliminary data.</text>
</comment>
<dbReference type="AlphaFoldDB" id="A0AAV8T1J9"/>
<gene>
    <name evidence="5" type="ORF">K2173_015214</name>
</gene>
<keyword evidence="3" id="KW-0808">Transferase</keyword>
<name>A0AAV8T1J9_9ROSI</name>
<keyword evidence="6" id="KW-1185">Reference proteome</keyword>
<dbReference type="GO" id="GO:0004662">
    <property type="term" value="F:CAAX-protein geranylgeranyltransferase activity"/>
    <property type="evidence" value="ECO:0007669"/>
    <property type="project" value="TreeGrafter"/>
</dbReference>
<dbReference type="SUPFAM" id="SSF48439">
    <property type="entry name" value="Protein prenylyltransferase"/>
    <property type="match status" value="1"/>
</dbReference>
<accession>A0AAV8T1J9</accession>